<dbReference type="EMBL" id="JBHLTW010000026">
    <property type="protein sequence ID" value="MFC0595745.1"/>
    <property type="molecule type" value="Genomic_DNA"/>
</dbReference>
<organism evidence="2 3">
    <name type="scientific">Thermus composti</name>
    <dbReference type="NCBI Taxonomy" id="532059"/>
    <lineage>
        <taxon>Bacteria</taxon>
        <taxon>Thermotogati</taxon>
        <taxon>Deinococcota</taxon>
        <taxon>Deinococci</taxon>
        <taxon>Thermales</taxon>
        <taxon>Thermaceae</taxon>
        <taxon>Thermus</taxon>
    </lineage>
</organism>
<proteinExistence type="predicted"/>
<dbReference type="RefSeq" id="WP_188848039.1">
    <property type="nucleotide sequence ID" value="NZ_BMPJ01000030.1"/>
</dbReference>
<keyword evidence="3" id="KW-1185">Reference proteome</keyword>
<feature type="compositionally biased region" description="Pro residues" evidence="1">
    <location>
        <begin position="59"/>
        <end position="74"/>
    </location>
</feature>
<accession>A0ABV6Q0W1</accession>
<gene>
    <name evidence="2" type="ORF">ACFFFP_06140</name>
</gene>
<feature type="compositionally biased region" description="Basic and acidic residues" evidence="1">
    <location>
        <begin position="78"/>
        <end position="87"/>
    </location>
</feature>
<dbReference type="Proteomes" id="UP001589830">
    <property type="component" value="Unassembled WGS sequence"/>
</dbReference>
<evidence type="ECO:0000313" key="2">
    <source>
        <dbReference type="EMBL" id="MFC0595745.1"/>
    </source>
</evidence>
<evidence type="ECO:0000313" key="3">
    <source>
        <dbReference type="Proteomes" id="UP001589830"/>
    </source>
</evidence>
<feature type="compositionally biased region" description="Basic and acidic residues" evidence="1">
    <location>
        <begin position="25"/>
        <end position="51"/>
    </location>
</feature>
<name>A0ABV6Q0W1_9DEIN</name>
<reference evidence="2 3" key="1">
    <citation type="submission" date="2024-09" db="EMBL/GenBank/DDBJ databases">
        <authorList>
            <person name="Sun Q."/>
            <person name="Mori K."/>
        </authorList>
    </citation>
    <scope>NUCLEOTIDE SEQUENCE [LARGE SCALE GENOMIC DNA]</scope>
    <source>
        <strain evidence="2 3">NCAIM B.02340</strain>
    </source>
</reference>
<feature type="region of interest" description="Disordered" evidence="1">
    <location>
        <begin position="1"/>
        <end position="87"/>
    </location>
</feature>
<evidence type="ECO:0000256" key="1">
    <source>
        <dbReference type="SAM" id="MobiDB-lite"/>
    </source>
</evidence>
<protein>
    <submittedName>
        <fullName evidence="2">Uncharacterized protein</fullName>
    </submittedName>
</protein>
<comment type="caution">
    <text evidence="2">The sequence shown here is derived from an EMBL/GenBank/DDBJ whole genome shotgun (WGS) entry which is preliminary data.</text>
</comment>
<sequence>MDSETRAKLEALKAKNPKLAQALEEAYRAMKERQEREAHDEKSVQDEENPPHQKAATPPASPPADDPAPLPPQGPAEAPREAEPVQKLTTWREVREFEWQGYLSKAEALLAKWGHLERLGPLAPLVRLLVALAIREGARLDPSREAHVFLAQWEVAEMLGVSERTVERWLNDPRYERYRKVARWWIAWETWYTSGQGIGQEQAVRGGTLWRVRVRPLVRPGRPMKVLAPYLALPWRDLGEDAREGRTRRGVSAPDSMSGYKEGLLLGEGVTLRSVVGKPLATWESKKTPLIYPDTARDIRELLRAASIPGGRNGRQKWAQAVASAIAQALGDQKSLRWWLKVAWAALKVVVFGGGEGPMRVLLRVVLMAQEARRDGFARSPGAYAQALLRREGWFELVRPYEGFKVGVAV</sequence>
<feature type="compositionally biased region" description="Basic and acidic residues" evidence="1">
    <location>
        <begin position="1"/>
        <end position="13"/>
    </location>
</feature>